<dbReference type="Pfam" id="PF00933">
    <property type="entry name" value="Glyco_hydro_3"/>
    <property type="match status" value="1"/>
</dbReference>
<dbReference type="PANTHER" id="PTHR42715">
    <property type="entry name" value="BETA-GLUCOSIDASE"/>
    <property type="match status" value="1"/>
</dbReference>
<dbReference type="GO" id="GO:0008422">
    <property type="term" value="F:beta-glucosidase activity"/>
    <property type="evidence" value="ECO:0007669"/>
    <property type="project" value="UniProtKB-EC"/>
</dbReference>
<dbReference type="SUPFAM" id="SSF52279">
    <property type="entry name" value="Beta-D-glucan exohydrolase, C-terminal domain"/>
    <property type="match status" value="1"/>
</dbReference>
<dbReference type="PRINTS" id="PR00133">
    <property type="entry name" value="GLHYDRLASE3"/>
</dbReference>
<keyword evidence="5" id="KW-1185">Reference proteome</keyword>
<protein>
    <submittedName>
        <fullName evidence="4">Thermostable beta-glucosidase B</fullName>
        <ecNumber evidence="4">3.2.1.21</ecNumber>
    </submittedName>
</protein>
<evidence type="ECO:0000256" key="1">
    <source>
        <dbReference type="ARBA" id="ARBA00005336"/>
    </source>
</evidence>
<dbReference type="SUPFAM" id="SSF51445">
    <property type="entry name" value="(Trans)glycosidases"/>
    <property type="match status" value="1"/>
</dbReference>
<dbReference type="Proteomes" id="UP000363661">
    <property type="component" value="Unassembled WGS sequence"/>
</dbReference>
<dbReference type="EMBL" id="CABHNA010000057">
    <property type="protein sequence ID" value="VUX11425.1"/>
    <property type="molecule type" value="Genomic_DNA"/>
</dbReference>
<dbReference type="InterPro" id="IPR036962">
    <property type="entry name" value="Glyco_hydro_3_N_sf"/>
</dbReference>
<dbReference type="InterPro" id="IPR026891">
    <property type="entry name" value="Fn3-like"/>
</dbReference>
<evidence type="ECO:0000256" key="2">
    <source>
        <dbReference type="ARBA" id="ARBA00022801"/>
    </source>
</evidence>
<dbReference type="InterPro" id="IPR002772">
    <property type="entry name" value="Glyco_hydro_3_C"/>
</dbReference>
<evidence type="ECO:0000313" key="4">
    <source>
        <dbReference type="EMBL" id="VUX11425.1"/>
    </source>
</evidence>
<dbReference type="GO" id="GO:0005975">
    <property type="term" value="P:carbohydrate metabolic process"/>
    <property type="evidence" value="ECO:0007669"/>
    <property type="project" value="InterPro"/>
</dbReference>
<dbReference type="InterPro" id="IPR017853">
    <property type="entry name" value="GH"/>
</dbReference>
<dbReference type="InterPro" id="IPR050288">
    <property type="entry name" value="Cellulose_deg_GH3"/>
</dbReference>
<organism evidence="4 5">
    <name type="scientific">[Ruminococcus] torques</name>
    <dbReference type="NCBI Taxonomy" id="33039"/>
    <lineage>
        <taxon>Bacteria</taxon>
        <taxon>Bacillati</taxon>
        <taxon>Bacillota</taxon>
        <taxon>Clostridia</taxon>
        <taxon>Lachnospirales</taxon>
        <taxon>Lachnospiraceae</taxon>
        <taxon>Mediterraneibacter</taxon>
    </lineage>
</organism>
<name>A0A564TW33_9FIRM</name>
<dbReference type="Pfam" id="PF14310">
    <property type="entry name" value="Fn3-like"/>
    <property type="match status" value="1"/>
</dbReference>
<accession>A0A564TW33</accession>
<dbReference type="InterPro" id="IPR001764">
    <property type="entry name" value="Glyco_hydro_3_N"/>
</dbReference>
<dbReference type="Pfam" id="PF01915">
    <property type="entry name" value="Glyco_hydro_3_C"/>
    <property type="match status" value="1"/>
</dbReference>
<keyword evidence="2 4" id="KW-0378">Hydrolase</keyword>
<dbReference type="Gene3D" id="2.60.40.10">
    <property type="entry name" value="Immunoglobulins"/>
    <property type="match status" value="1"/>
</dbReference>
<keyword evidence="4" id="KW-0326">Glycosidase</keyword>
<dbReference type="PANTHER" id="PTHR42715:SF10">
    <property type="entry name" value="BETA-GLUCOSIDASE"/>
    <property type="match status" value="1"/>
</dbReference>
<evidence type="ECO:0000313" key="5">
    <source>
        <dbReference type="Proteomes" id="UP000363661"/>
    </source>
</evidence>
<dbReference type="AlphaFoldDB" id="A0A564TW33"/>
<evidence type="ECO:0000259" key="3">
    <source>
        <dbReference type="SMART" id="SM01217"/>
    </source>
</evidence>
<dbReference type="RefSeq" id="WP_144367175.1">
    <property type="nucleotide sequence ID" value="NZ_CABHNA010000057.1"/>
</dbReference>
<dbReference type="SMART" id="SM01217">
    <property type="entry name" value="Fn3_like"/>
    <property type="match status" value="1"/>
</dbReference>
<feature type="domain" description="Fibronectin type III-like" evidence="3">
    <location>
        <begin position="587"/>
        <end position="657"/>
    </location>
</feature>
<dbReference type="Gene3D" id="3.20.20.300">
    <property type="entry name" value="Glycoside hydrolase, family 3, N-terminal domain"/>
    <property type="match status" value="1"/>
</dbReference>
<dbReference type="Gene3D" id="3.40.50.1700">
    <property type="entry name" value="Glycoside hydrolase family 3 C-terminal domain"/>
    <property type="match status" value="1"/>
</dbReference>
<dbReference type="FunFam" id="2.60.40.10:FF:000495">
    <property type="entry name" value="Periplasmic beta-glucosidase"/>
    <property type="match status" value="1"/>
</dbReference>
<reference evidence="4 5" key="1">
    <citation type="submission" date="2019-07" db="EMBL/GenBank/DDBJ databases">
        <authorList>
            <person name="Hibberd C M."/>
            <person name="Gehrig L. J."/>
            <person name="Chang H.-W."/>
            <person name="Venkatesh S."/>
        </authorList>
    </citation>
    <scope>NUCLEOTIDE SEQUENCE [LARGE SCALE GENOMIC DNA]</scope>
    <source>
        <strain evidence="4">Ruminococcus_torques_SSTS_Bg7063</strain>
    </source>
</reference>
<dbReference type="InterPro" id="IPR013783">
    <property type="entry name" value="Ig-like_fold"/>
</dbReference>
<comment type="similarity">
    <text evidence="1">Belongs to the glycosyl hydrolase 3 family.</text>
</comment>
<dbReference type="InterPro" id="IPR036881">
    <property type="entry name" value="Glyco_hydro_3_C_sf"/>
</dbReference>
<sequence length="764" mass="85697">MEREKIQNLISQMTLEEKAGMCSGADFWNLKGIERLGIPKVMVTDGPHGIRKQAEAADHLGINESEKAICFPAGCATASSFDRDLIRRQGELLGQECQAMNVSTILGPAMNIKRSPLCGRNFEYYSEDPYVSTEIAAALIEGVQSKKVGTSAKHFVANNQEKRRMTNSSDMDERTLREIYLASFEGAVKKAKPWTVMSSYNRINGEFVGDKKEYLTEILREEWGFDGYVVSDWGAVNDRISSLAAGLDLEMPPGDYENDRLIVKAVQEGKLDESVVDQACERILNIIFRYTENRDEKAVFDYEKDHKAAAEIEAECMVLLKNENEILPLTSDKKIAFIGKYAKTPRYQGGGSSHINSWKVESALEAAREIPELANVTFAEGYQDEKDEVVEALQSEAVKTAEEADVAVLFLGLPDNFESEGFDRKHMNLPNCQNELVEKVLEVQKHVVVVLHNGSAVIMPWKDQVEGILEAYLGGEAVGKAVAEVLAGIKNPCGRLAETFPLRLEDTPCYLTYGKGFDNADYREGVFVGYRYYTSRKMETAFPFGHGLSYTTFKYSDLQLDKKEMSDKEYVQVSVKVKNTGNRASKTVVQLYVGAPETEVIRPVRELRGFEKIFLEAGEEKTVTFTLDERAFAYWNTQIHDWYAEEGSYQVMIGENADQMCLSEEILVHPTKEIPKVYSLNTCLGELMRDPKAQAVMAPFMQGMAQNDAAMDMAEANENDQSGVVNQEMMAAMMEAMPLRQLLSFVPGIKREMLEQMVDALNHL</sequence>
<gene>
    <name evidence="4" type="primary">bglB_6</name>
    <name evidence="4" type="ORF">RTSSTS7063_01716</name>
</gene>
<proteinExistence type="inferred from homology"/>
<dbReference type="EC" id="3.2.1.21" evidence="4"/>